<dbReference type="AlphaFoldDB" id="A0A0G4HMC8"/>
<sequence>MALRASLLASHTRMKGLPVALEFHIFPSEVVQRGGDSGAVEDSFQVLQVGGKVGAGREDVVHEQERGCPDQSSEESLDGGLQQSRPTLNAKRESAELARAHWSDAHNDTVARGKFGGRVKGKRARLRASTWTSPPFASVESSGKSCLLLVQTIWGQVDVNLLACFLRWLGGTLLGRDLDQEATVAAGIVVNGFRKLLLQGEEPLLCRILICLEVSRFVEVRLGVVEVLQRLAQVDRVAEVVLPLLSVVPLVWLLLLPFL</sequence>
<proteinExistence type="predicted"/>
<name>A0A0G4HMC8_9ALVE</name>
<evidence type="ECO:0000256" key="1">
    <source>
        <dbReference type="SAM" id="MobiDB-lite"/>
    </source>
</evidence>
<gene>
    <name evidence="2" type="ORF">Cvel_29086</name>
</gene>
<organism evidence="2">
    <name type="scientific">Chromera velia CCMP2878</name>
    <dbReference type="NCBI Taxonomy" id="1169474"/>
    <lineage>
        <taxon>Eukaryota</taxon>
        <taxon>Sar</taxon>
        <taxon>Alveolata</taxon>
        <taxon>Colpodellida</taxon>
        <taxon>Chromeraceae</taxon>
        <taxon>Chromera</taxon>
    </lineage>
</organism>
<protein>
    <submittedName>
        <fullName evidence="2">Uncharacterized protein</fullName>
    </submittedName>
</protein>
<dbReference type="VEuPathDB" id="CryptoDB:Cvel_29086"/>
<dbReference type="EMBL" id="CDMZ01003160">
    <property type="protein sequence ID" value="CEM45341.1"/>
    <property type="molecule type" value="Genomic_DNA"/>
</dbReference>
<evidence type="ECO:0000313" key="2">
    <source>
        <dbReference type="EMBL" id="CEM45341.1"/>
    </source>
</evidence>
<reference evidence="2" key="1">
    <citation type="submission" date="2014-11" db="EMBL/GenBank/DDBJ databases">
        <authorList>
            <person name="Otto D Thomas"/>
            <person name="Naeem Raeece"/>
        </authorList>
    </citation>
    <scope>NUCLEOTIDE SEQUENCE</scope>
</reference>
<accession>A0A0G4HMC8</accession>
<feature type="region of interest" description="Disordered" evidence="1">
    <location>
        <begin position="64"/>
        <end position="84"/>
    </location>
</feature>